<feature type="domain" description="Serine dehydratase-like alpha subunit" evidence="12">
    <location>
        <begin position="186"/>
        <end position="466"/>
    </location>
</feature>
<dbReference type="PANTHER" id="PTHR30182">
    <property type="entry name" value="L-SERINE DEHYDRATASE"/>
    <property type="match status" value="1"/>
</dbReference>
<evidence type="ECO:0000256" key="6">
    <source>
        <dbReference type="ARBA" id="ARBA00022723"/>
    </source>
</evidence>
<evidence type="ECO:0000256" key="10">
    <source>
        <dbReference type="ARBA" id="ARBA00049406"/>
    </source>
</evidence>
<dbReference type="OrthoDB" id="9805537at2"/>
<dbReference type="GO" id="GO:0006094">
    <property type="term" value="P:gluconeogenesis"/>
    <property type="evidence" value="ECO:0007669"/>
    <property type="project" value="UniProtKB-KW"/>
</dbReference>
<dbReference type="FunFam" id="3.30.1330.90:FF:000001">
    <property type="entry name" value="L-serine ammonia-lyase 1"/>
    <property type="match status" value="1"/>
</dbReference>
<dbReference type="AlphaFoldDB" id="A0A285MU72"/>
<dbReference type="PANTHER" id="PTHR30182:SF1">
    <property type="entry name" value="L-SERINE DEHYDRATASE 1"/>
    <property type="match status" value="1"/>
</dbReference>
<dbReference type="InterPro" id="IPR005130">
    <property type="entry name" value="Ser_deHydtase-like_asu"/>
</dbReference>
<dbReference type="GO" id="GO:0046872">
    <property type="term" value="F:metal ion binding"/>
    <property type="evidence" value="ECO:0007669"/>
    <property type="project" value="UniProtKB-KW"/>
</dbReference>
<proteinExistence type="inferred from homology"/>
<evidence type="ECO:0000259" key="12">
    <source>
        <dbReference type="Pfam" id="PF03313"/>
    </source>
</evidence>
<evidence type="ECO:0000313" key="14">
    <source>
        <dbReference type="EMBL" id="SNZ00725.1"/>
    </source>
</evidence>
<evidence type="ECO:0000256" key="3">
    <source>
        <dbReference type="ARBA" id="ARBA00008636"/>
    </source>
</evidence>
<dbReference type="InterPro" id="IPR051318">
    <property type="entry name" value="Fe-S_L-Ser"/>
</dbReference>
<dbReference type="RefSeq" id="WP_097046156.1">
    <property type="nucleotide sequence ID" value="NZ_OBEH01000003.1"/>
</dbReference>
<dbReference type="EC" id="4.3.1.17" evidence="11"/>
<gene>
    <name evidence="14" type="ORF">SAMN06265377_2551</name>
</gene>
<keyword evidence="8 11" id="KW-0411">Iron-sulfur</keyword>
<dbReference type="GO" id="GO:0003941">
    <property type="term" value="F:L-serine ammonia-lyase activity"/>
    <property type="evidence" value="ECO:0007669"/>
    <property type="project" value="UniProtKB-UniRule"/>
</dbReference>
<dbReference type="InterPro" id="IPR005131">
    <property type="entry name" value="Ser_deHydtase_bsu"/>
</dbReference>
<evidence type="ECO:0000256" key="9">
    <source>
        <dbReference type="ARBA" id="ARBA00023239"/>
    </source>
</evidence>
<dbReference type="Proteomes" id="UP000219048">
    <property type="component" value="Unassembled WGS sequence"/>
</dbReference>
<comment type="similarity">
    <text evidence="3 11">Belongs to the iron-sulfur dependent L-serine dehydratase family.</text>
</comment>
<keyword evidence="5 11" id="KW-0004">4Fe-4S</keyword>
<comment type="pathway">
    <text evidence="2">Carbohydrate biosynthesis; gluconeogenesis.</text>
</comment>
<feature type="domain" description="Serine dehydratase beta chain" evidence="13">
    <location>
        <begin position="5"/>
        <end position="155"/>
    </location>
</feature>
<accession>A0A285MU72</accession>
<evidence type="ECO:0000256" key="1">
    <source>
        <dbReference type="ARBA" id="ARBA00001966"/>
    </source>
</evidence>
<dbReference type="InterPro" id="IPR004644">
    <property type="entry name" value="Fe-S_L-Ser_mono"/>
</dbReference>
<keyword evidence="7 11" id="KW-0408">Iron</keyword>
<organism evidence="14 15">
    <name type="scientific">Flagellimonas pacifica</name>
    <dbReference type="NCBI Taxonomy" id="1247520"/>
    <lineage>
        <taxon>Bacteria</taxon>
        <taxon>Pseudomonadati</taxon>
        <taxon>Bacteroidota</taxon>
        <taxon>Flavobacteriia</taxon>
        <taxon>Flavobacteriales</taxon>
        <taxon>Flavobacteriaceae</taxon>
        <taxon>Flagellimonas</taxon>
    </lineage>
</organism>
<dbReference type="Pfam" id="PF03315">
    <property type="entry name" value="SDH_beta"/>
    <property type="match status" value="1"/>
</dbReference>
<keyword evidence="6 11" id="KW-0479">Metal-binding</keyword>
<evidence type="ECO:0000256" key="4">
    <source>
        <dbReference type="ARBA" id="ARBA00022432"/>
    </source>
</evidence>
<keyword evidence="15" id="KW-1185">Reference proteome</keyword>
<dbReference type="Pfam" id="PF03313">
    <property type="entry name" value="SDH_alpha"/>
    <property type="match status" value="1"/>
</dbReference>
<sequence>MECISVFDMLKIGVGPSSSHTLGPWRAAERWINELKDQSLFKSVAEVKVYLYGSLSLTGKGHATDIALVMGLLGCDPETVPTETIGETIEKIKASKKLVLGGAKEIPFDFDHDIIFKKDFLQFHSNGMQFQASLENGESIIETYYSIGGGFVVKEGLEHSKENKETFKAFPCPIKTGEELLRYCEEKNKSISHIVLENELSLRTDTEINNELQRIWDTMLECMYLGCHTEGILPGGLNVKRRAFDLHQKLKGSHPYSTPQEWLESIRETEVKFRQIIRWVSCFALSVNEVNAALGRVVTAPTNGSAGVIPSVLMYYLVIENHDGDFEDIKRFLLVAGEIGSIFKKGATISAAMGGCQAEIGVSSAMAAGGLTELMGGTPEQVLMAAEIAMEHHLGLTCDPIGGLVQVPCIERNAMGAIKAINAAELAMDSDPKEAKVPLDKVVNTMWETAKDMNSKYKETSEGGLAVGVFLSDC</sequence>
<dbReference type="EMBL" id="OBEH01000003">
    <property type="protein sequence ID" value="SNZ00725.1"/>
    <property type="molecule type" value="Genomic_DNA"/>
</dbReference>
<dbReference type="SUPFAM" id="SSF143548">
    <property type="entry name" value="Serine metabolism enzymes domain"/>
    <property type="match status" value="1"/>
</dbReference>
<keyword evidence="9 11" id="KW-0456">Lyase</keyword>
<evidence type="ECO:0000256" key="2">
    <source>
        <dbReference type="ARBA" id="ARBA00004742"/>
    </source>
</evidence>
<evidence type="ECO:0000256" key="8">
    <source>
        <dbReference type="ARBA" id="ARBA00023014"/>
    </source>
</evidence>
<dbReference type="NCBIfam" id="TIGR00720">
    <property type="entry name" value="sda_mono"/>
    <property type="match status" value="1"/>
</dbReference>
<comment type="catalytic activity">
    <reaction evidence="10 11">
        <text>L-serine = pyruvate + NH4(+)</text>
        <dbReference type="Rhea" id="RHEA:19169"/>
        <dbReference type="ChEBI" id="CHEBI:15361"/>
        <dbReference type="ChEBI" id="CHEBI:28938"/>
        <dbReference type="ChEBI" id="CHEBI:33384"/>
        <dbReference type="EC" id="4.3.1.17"/>
    </reaction>
</comment>
<keyword evidence="4 11" id="KW-0312">Gluconeogenesis</keyword>
<evidence type="ECO:0000256" key="7">
    <source>
        <dbReference type="ARBA" id="ARBA00023004"/>
    </source>
</evidence>
<dbReference type="GO" id="GO:0051539">
    <property type="term" value="F:4 iron, 4 sulfur cluster binding"/>
    <property type="evidence" value="ECO:0007669"/>
    <property type="project" value="UniProtKB-UniRule"/>
</dbReference>
<dbReference type="Gene3D" id="3.30.1330.90">
    <property type="entry name" value="D-3-phosphoglycerate dehydrogenase, domain 3"/>
    <property type="match status" value="1"/>
</dbReference>
<protein>
    <recommendedName>
        <fullName evidence="11">L-serine dehydratase</fullName>
        <ecNumber evidence="11">4.3.1.17</ecNumber>
    </recommendedName>
</protein>
<comment type="cofactor">
    <cofactor evidence="1 11">
        <name>[4Fe-4S] cluster</name>
        <dbReference type="ChEBI" id="CHEBI:49883"/>
    </cofactor>
</comment>
<evidence type="ECO:0000256" key="11">
    <source>
        <dbReference type="RuleBase" id="RU366059"/>
    </source>
</evidence>
<dbReference type="InterPro" id="IPR029009">
    <property type="entry name" value="ASB_dom_sf"/>
</dbReference>
<reference evidence="15" key="1">
    <citation type="submission" date="2017-09" db="EMBL/GenBank/DDBJ databases">
        <authorList>
            <person name="Varghese N."/>
            <person name="Submissions S."/>
        </authorList>
    </citation>
    <scope>NUCLEOTIDE SEQUENCE [LARGE SCALE GENOMIC DNA]</scope>
    <source>
        <strain evidence="15">DSM 25885</strain>
    </source>
</reference>
<evidence type="ECO:0000256" key="5">
    <source>
        <dbReference type="ARBA" id="ARBA00022485"/>
    </source>
</evidence>
<name>A0A285MU72_9FLAO</name>
<evidence type="ECO:0000259" key="13">
    <source>
        <dbReference type="Pfam" id="PF03315"/>
    </source>
</evidence>
<evidence type="ECO:0000313" key="15">
    <source>
        <dbReference type="Proteomes" id="UP000219048"/>
    </source>
</evidence>